<evidence type="ECO:0000313" key="2">
    <source>
        <dbReference type="EMBL" id="CAD5329683.1"/>
    </source>
</evidence>
<organism evidence="2 3">
    <name type="scientific">Arabidopsis thaliana</name>
    <name type="common">Mouse-ear cress</name>
    <dbReference type="NCBI Taxonomy" id="3702"/>
    <lineage>
        <taxon>Eukaryota</taxon>
        <taxon>Viridiplantae</taxon>
        <taxon>Streptophyta</taxon>
        <taxon>Embryophyta</taxon>
        <taxon>Tracheophyta</taxon>
        <taxon>Spermatophyta</taxon>
        <taxon>Magnoliopsida</taxon>
        <taxon>eudicotyledons</taxon>
        <taxon>Gunneridae</taxon>
        <taxon>Pentapetalae</taxon>
        <taxon>rosids</taxon>
        <taxon>malvids</taxon>
        <taxon>Brassicales</taxon>
        <taxon>Brassicaceae</taxon>
        <taxon>Camelineae</taxon>
        <taxon>Arabidopsis</taxon>
    </lineage>
</organism>
<accession>A0A7G2F7L5</accession>
<feature type="compositionally biased region" description="Basic and acidic residues" evidence="1">
    <location>
        <begin position="1"/>
        <end position="15"/>
    </location>
</feature>
<reference evidence="2 3" key="1">
    <citation type="submission" date="2020-09" db="EMBL/GenBank/DDBJ databases">
        <authorList>
            <person name="Ashkenazy H."/>
        </authorList>
    </citation>
    <scope>NUCLEOTIDE SEQUENCE [LARGE SCALE GENOMIC DNA]</scope>
    <source>
        <strain evidence="3">cv. Cdm-0</strain>
    </source>
</reference>
<gene>
    <name evidence="2" type="ORF">AT9943_LOCUS17264</name>
</gene>
<evidence type="ECO:0000256" key="1">
    <source>
        <dbReference type="SAM" id="MobiDB-lite"/>
    </source>
</evidence>
<name>A0A7G2F7L5_ARATH</name>
<feature type="region of interest" description="Disordered" evidence="1">
    <location>
        <begin position="1"/>
        <end position="31"/>
    </location>
</feature>
<dbReference type="Proteomes" id="UP000516314">
    <property type="component" value="Chromosome 4"/>
</dbReference>
<protein>
    <submittedName>
        <fullName evidence="2">(thale cress) hypothetical protein</fullName>
    </submittedName>
</protein>
<dbReference type="EMBL" id="LR881469">
    <property type="protein sequence ID" value="CAD5329683.1"/>
    <property type="molecule type" value="Genomic_DNA"/>
</dbReference>
<dbReference type="AlphaFoldDB" id="A0A7G2F7L5"/>
<sequence>MGRDIARKEGLDNEKAGSLAPSTSSRNIGKRYIKNKSHRIFEFA</sequence>
<proteinExistence type="predicted"/>
<evidence type="ECO:0000313" key="3">
    <source>
        <dbReference type="Proteomes" id="UP000516314"/>
    </source>
</evidence>